<organism evidence="2">
    <name type="scientific">Timema monikensis</name>
    <dbReference type="NCBI Taxonomy" id="170555"/>
    <lineage>
        <taxon>Eukaryota</taxon>
        <taxon>Metazoa</taxon>
        <taxon>Ecdysozoa</taxon>
        <taxon>Arthropoda</taxon>
        <taxon>Hexapoda</taxon>
        <taxon>Insecta</taxon>
        <taxon>Pterygota</taxon>
        <taxon>Neoptera</taxon>
        <taxon>Polyneoptera</taxon>
        <taxon>Phasmatodea</taxon>
        <taxon>Timematodea</taxon>
        <taxon>Timematoidea</taxon>
        <taxon>Timematidae</taxon>
        <taxon>Timema</taxon>
    </lineage>
</organism>
<feature type="region of interest" description="Disordered" evidence="1">
    <location>
        <begin position="87"/>
        <end position="116"/>
    </location>
</feature>
<sequence>MRPLKLNTTPQGLLRRIDMKPLTTGHSPYEDITLCPFPLLHTPPPPYTISTTPLRAITHLHTIPQVVTVVKGIGKVELEEVNPHLRGGRVENHLGKPPPVHPTEIRTSISPSSAVEPNTTSALANYATEAGVTHELDWPAEDKRIRVRIPVGSIETGFPEWFLTLIPRNCG</sequence>
<name>A0A7R9E6C6_9NEOP</name>
<gene>
    <name evidence="2" type="ORF">TMSB3V08_LOCUS4745</name>
</gene>
<reference evidence="2" key="1">
    <citation type="submission" date="2020-11" db="EMBL/GenBank/DDBJ databases">
        <authorList>
            <person name="Tran Van P."/>
        </authorList>
    </citation>
    <scope>NUCLEOTIDE SEQUENCE</scope>
</reference>
<proteinExistence type="predicted"/>
<dbReference type="EMBL" id="OB793585">
    <property type="protein sequence ID" value="CAD7427918.1"/>
    <property type="molecule type" value="Genomic_DNA"/>
</dbReference>
<protein>
    <submittedName>
        <fullName evidence="2">Uncharacterized protein</fullName>
    </submittedName>
</protein>
<dbReference type="AlphaFoldDB" id="A0A7R9E6C6"/>
<feature type="compositionally biased region" description="Polar residues" evidence="1">
    <location>
        <begin position="105"/>
        <end position="116"/>
    </location>
</feature>
<evidence type="ECO:0000313" key="2">
    <source>
        <dbReference type="EMBL" id="CAD7427918.1"/>
    </source>
</evidence>
<evidence type="ECO:0000256" key="1">
    <source>
        <dbReference type="SAM" id="MobiDB-lite"/>
    </source>
</evidence>
<accession>A0A7R9E6C6</accession>